<dbReference type="Proteomes" id="UP000569732">
    <property type="component" value="Unassembled WGS sequence"/>
</dbReference>
<evidence type="ECO:0008006" key="4">
    <source>
        <dbReference type="Google" id="ProtNLM"/>
    </source>
</evidence>
<gene>
    <name evidence="2" type="ORF">H0A36_19415</name>
</gene>
<accession>A0A853IE21</accession>
<evidence type="ECO:0000313" key="2">
    <source>
        <dbReference type="EMBL" id="NYZ68191.1"/>
    </source>
</evidence>
<reference evidence="2 3" key="1">
    <citation type="submission" date="2020-07" db="EMBL/GenBank/DDBJ databases">
        <title>Endozoicomonas sp. nov., isolated from sediment.</title>
        <authorList>
            <person name="Gu T."/>
        </authorList>
    </citation>
    <scope>NUCLEOTIDE SEQUENCE [LARGE SCALE GENOMIC DNA]</scope>
    <source>
        <strain evidence="2 3">SM1973</strain>
    </source>
</reference>
<evidence type="ECO:0000313" key="3">
    <source>
        <dbReference type="Proteomes" id="UP000569732"/>
    </source>
</evidence>
<comment type="caution">
    <text evidence="2">The sequence shown here is derived from an EMBL/GenBank/DDBJ whole genome shotgun (WGS) entry which is preliminary data.</text>
</comment>
<dbReference type="EMBL" id="JACCKB010000037">
    <property type="protein sequence ID" value="NYZ68191.1"/>
    <property type="molecule type" value="Genomic_DNA"/>
</dbReference>
<evidence type="ECO:0000256" key="1">
    <source>
        <dbReference type="SAM" id="MobiDB-lite"/>
    </source>
</evidence>
<feature type="compositionally biased region" description="Polar residues" evidence="1">
    <location>
        <begin position="399"/>
        <end position="411"/>
    </location>
</feature>
<protein>
    <recommendedName>
        <fullName evidence="4">Molecular chaperone</fullName>
    </recommendedName>
</protein>
<organism evidence="2 3">
    <name type="scientific">Spartinivicinus marinus</name>
    <dbReference type="NCBI Taxonomy" id="2994442"/>
    <lineage>
        <taxon>Bacteria</taxon>
        <taxon>Pseudomonadati</taxon>
        <taxon>Pseudomonadota</taxon>
        <taxon>Gammaproteobacteria</taxon>
        <taxon>Oceanospirillales</taxon>
        <taxon>Zooshikellaceae</taxon>
        <taxon>Spartinivicinus</taxon>
    </lineage>
</organism>
<sequence>MNGIITPALKVPKQIRTMLSFAPINVRKIEAWLNDLPRANLGMMSKQLYHAVVELNQLKVAPDIRLEMMESMRPSIYYVCHQLSQHFLGQVIVLSPQQRKVANLALTLLYHLSTGYKHIVLDLLARNKPGQDQVLLANATHRAISDISHNLLQALQLFAPIPQSIWLELNQLYLLAEQKKILNHQLEDNQNTHQHAISIADCYKRIVMLCCSRPNQVRQQSLCQIFHSLELWGNVIEIAPATSHHGEFIIAVNRDTGPKHTALVNDTISDNHRIINSAELRNKLKEFINTPSGQRETLSLTVPEGLTDDLINHLIKAWGPLQSRAFKRTSSAGSKLMITVGLSATHYYYTDEIEFKEWLHGPEQDIAQKHHASSADTWSSSFAAANTQRITNNNSSSSTIEGSAANRQAENQAKKPYPLFTTELMNSSPGGYCVNWQGNLPNQLQTGELVGLHEDNSRNWSLAVIRWIKLLSDQQAQLGIELLTPNAKPCAVALLKKVDDDSQFMRGFFIPPIKALSQPASLIAPKVPFQVGHKVKLSQGAEIYKGQLVQQITSTGSFSMFELQGQDTPKEDHKQTGSKDDTSDEDFSSLWEML</sequence>
<name>A0A853IE21_9GAMM</name>
<feature type="compositionally biased region" description="Basic and acidic residues" evidence="1">
    <location>
        <begin position="568"/>
        <end position="581"/>
    </location>
</feature>
<feature type="region of interest" description="Disordered" evidence="1">
    <location>
        <begin position="565"/>
        <end position="594"/>
    </location>
</feature>
<proteinExistence type="predicted"/>
<dbReference type="RefSeq" id="WP_180570210.1">
    <property type="nucleotide sequence ID" value="NZ_JACCKB010000037.1"/>
</dbReference>
<feature type="region of interest" description="Disordered" evidence="1">
    <location>
        <begin position="392"/>
        <end position="412"/>
    </location>
</feature>
<keyword evidence="3" id="KW-1185">Reference proteome</keyword>
<dbReference type="AlphaFoldDB" id="A0A853IE21"/>